<name>A0A9D2DY16_9FIRM</name>
<feature type="domain" description="M23ase beta-sheet core" evidence="3">
    <location>
        <begin position="113"/>
        <end position="211"/>
    </location>
</feature>
<evidence type="ECO:0000313" key="5">
    <source>
        <dbReference type="Proteomes" id="UP000824044"/>
    </source>
</evidence>
<keyword evidence="2" id="KW-0812">Transmembrane</keyword>
<keyword evidence="2" id="KW-1133">Transmembrane helix</keyword>
<dbReference type="CDD" id="cd12797">
    <property type="entry name" value="M23_peptidase"/>
    <property type="match status" value="1"/>
</dbReference>
<protein>
    <submittedName>
        <fullName evidence="4">M23 family metallopeptidase</fullName>
    </submittedName>
</protein>
<feature type="compositionally biased region" description="Acidic residues" evidence="1">
    <location>
        <begin position="56"/>
        <end position="79"/>
    </location>
</feature>
<reference evidence="4" key="2">
    <citation type="submission" date="2021-04" db="EMBL/GenBank/DDBJ databases">
        <authorList>
            <person name="Gilroy R."/>
        </authorList>
    </citation>
    <scope>NUCLEOTIDE SEQUENCE</scope>
    <source>
        <strain evidence="4">CHK33-5263</strain>
    </source>
</reference>
<reference evidence="4" key="1">
    <citation type="journal article" date="2021" name="PeerJ">
        <title>Extensive microbial diversity within the chicken gut microbiome revealed by metagenomics and culture.</title>
        <authorList>
            <person name="Gilroy R."/>
            <person name="Ravi A."/>
            <person name="Getino M."/>
            <person name="Pursley I."/>
            <person name="Horton D.L."/>
            <person name="Alikhan N.F."/>
            <person name="Baker D."/>
            <person name="Gharbi K."/>
            <person name="Hall N."/>
            <person name="Watson M."/>
            <person name="Adriaenssens E.M."/>
            <person name="Foster-Nyarko E."/>
            <person name="Jarju S."/>
            <person name="Secka A."/>
            <person name="Antonio M."/>
            <person name="Oren A."/>
            <person name="Chaudhuri R.R."/>
            <person name="La Ragione R."/>
            <person name="Hildebrand F."/>
            <person name="Pallen M.J."/>
        </authorList>
    </citation>
    <scope>NUCLEOTIDE SEQUENCE</scope>
    <source>
        <strain evidence="4">CHK33-5263</strain>
    </source>
</reference>
<dbReference type="Pfam" id="PF01551">
    <property type="entry name" value="Peptidase_M23"/>
    <property type="match status" value="1"/>
</dbReference>
<proteinExistence type="predicted"/>
<feature type="region of interest" description="Disordered" evidence="1">
    <location>
        <begin position="41"/>
        <end position="82"/>
    </location>
</feature>
<dbReference type="PANTHER" id="PTHR21666">
    <property type="entry name" value="PEPTIDASE-RELATED"/>
    <property type="match status" value="1"/>
</dbReference>
<dbReference type="InterPro" id="IPR050570">
    <property type="entry name" value="Cell_wall_metabolism_enzyme"/>
</dbReference>
<dbReference type="PANTHER" id="PTHR21666:SF270">
    <property type="entry name" value="MUREIN HYDROLASE ACTIVATOR ENVC"/>
    <property type="match status" value="1"/>
</dbReference>
<dbReference type="SUPFAM" id="SSF51261">
    <property type="entry name" value="Duplicated hybrid motif"/>
    <property type="match status" value="1"/>
</dbReference>
<dbReference type="InterPro" id="IPR011055">
    <property type="entry name" value="Dup_hybrid_motif"/>
</dbReference>
<evidence type="ECO:0000256" key="2">
    <source>
        <dbReference type="SAM" id="Phobius"/>
    </source>
</evidence>
<feature type="transmembrane region" description="Helical" evidence="2">
    <location>
        <begin position="12"/>
        <end position="35"/>
    </location>
</feature>
<dbReference type="InterPro" id="IPR016047">
    <property type="entry name" value="M23ase_b-sheet_dom"/>
</dbReference>
<dbReference type="EMBL" id="DXBS01000127">
    <property type="protein sequence ID" value="HIZ25165.1"/>
    <property type="molecule type" value="Genomic_DNA"/>
</dbReference>
<gene>
    <name evidence="4" type="ORF">H9812_06830</name>
</gene>
<keyword evidence="2" id="KW-0472">Membrane</keyword>
<dbReference type="GO" id="GO:0004222">
    <property type="term" value="F:metalloendopeptidase activity"/>
    <property type="evidence" value="ECO:0007669"/>
    <property type="project" value="TreeGrafter"/>
</dbReference>
<evidence type="ECO:0000313" key="4">
    <source>
        <dbReference type="EMBL" id="HIZ25165.1"/>
    </source>
</evidence>
<organism evidence="4 5">
    <name type="scientific">Candidatus Gallimonas intestinigallinarum</name>
    <dbReference type="NCBI Taxonomy" id="2838604"/>
    <lineage>
        <taxon>Bacteria</taxon>
        <taxon>Bacillati</taxon>
        <taxon>Bacillota</taxon>
        <taxon>Clostridia</taxon>
        <taxon>Candidatus Gallimonas</taxon>
    </lineage>
</organism>
<evidence type="ECO:0000256" key="1">
    <source>
        <dbReference type="SAM" id="MobiDB-lite"/>
    </source>
</evidence>
<dbReference type="AlphaFoldDB" id="A0A9D2DY16"/>
<dbReference type="Proteomes" id="UP000824044">
    <property type="component" value="Unassembled WGS sequence"/>
</dbReference>
<evidence type="ECO:0000259" key="3">
    <source>
        <dbReference type="Pfam" id="PF01551"/>
    </source>
</evidence>
<accession>A0A9D2DY16</accession>
<dbReference type="Gene3D" id="2.70.70.10">
    <property type="entry name" value="Glucose Permease (Domain IIA)"/>
    <property type="match status" value="1"/>
</dbReference>
<sequence length="222" mass="23827">MKEEKTISRKKVLYYVLIAVSVLLLAAAIVLTVYFTTGAPNDIAETPGDNQGTLPGDDETPGGDEDDEGDEPDEPDEPTGGETEQYVLPVAAESCSVEHNAIYANAAIGMYYRHSGVDFAAEAGAEVYAMADGVVKTVSLSEQLGNLITITHDDGLETTYRFVEPVETLDVGDTVAAGEVIAHVAEAYGTESHDGTHLHFEVTHDGEQEDPANYLDLVYEEK</sequence>
<comment type="caution">
    <text evidence="4">The sequence shown here is derived from an EMBL/GenBank/DDBJ whole genome shotgun (WGS) entry which is preliminary data.</text>
</comment>